<dbReference type="PROSITE" id="PS50928">
    <property type="entry name" value="ABC_TM1"/>
    <property type="match status" value="1"/>
</dbReference>
<organism evidence="9 10">
    <name type="scientific">Halolamina pelagica</name>
    <dbReference type="NCBI Taxonomy" id="699431"/>
    <lineage>
        <taxon>Archaea</taxon>
        <taxon>Methanobacteriati</taxon>
        <taxon>Methanobacteriota</taxon>
        <taxon>Stenosarchaea group</taxon>
        <taxon>Halobacteria</taxon>
        <taxon>Halobacteriales</taxon>
        <taxon>Haloferacaceae</taxon>
    </lineage>
</organism>
<evidence type="ECO:0000256" key="6">
    <source>
        <dbReference type="ARBA" id="ARBA00023136"/>
    </source>
</evidence>
<keyword evidence="5 7" id="KW-1133">Transmembrane helix</keyword>
<evidence type="ECO:0000256" key="7">
    <source>
        <dbReference type="RuleBase" id="RU363032"/>
    </source>
</evidence>
<dbReference type="PANTHER" id="PTHR43386:SF1">
    <property type="entry name" value="D,D-DIPEPTIDE TRANSPORT SYSTEM PERMEASE PROTEIN DDPC-RELATED"/>
    <property type="match status" value="1"/>
</dbReference>
<evidence type="ECO:0000256" key="1">
    <source>
        <dbReference type="ARBA" id="ARBA00004651"/>
    </source>
</evidence>
<evidence type="ECO:0000313" key="9">
    <source>
        <dbReference type="EMBL" id="SFP88789.1"/>
    </source>
</evidence>
<feature type="domain" description="ABC transmembrane type-1" evidence="8">
    <location>
        <begin position="101"/>
        <end position="291"/>
    </location>
</feature>
<feature type="transmembrane region" description="Helical" evidence="7">
    <location>
        <begin position="223"/>
        <end position="245"/>
    </location>
</feature>
<feature type="transmembrane region" description="Helical" evidence="7">
    <location>
        <begin position="136"/>
        <end position="157"/>
    </location>
</feature>
<dbReference type="SUPFAM" id="SSF161098">
    <property type="entry name" value="MetI-like"/>
    <property type="match status" value="1"/>
</dbReference>
<evidence type="ECO:0000256" key="3">
    <source>
        <dbReference type="ARBA" id="ARBA00022475"/>
    </source>
</evidence>
<dbReference type="GO" id="GO:0005886">
    <property type="term" value="C:plasma membrane"/>
    <property type="evidence" value="ECO:0007669"/>
    <property type="project" value="UniProtKB-SubCell"/>
</dbReference>
<keyword evidence="6 7" id="KW-0472">Membrane</keyword>
<evidence type="ECO:0000313" key="10">
    <source>
        <dbReference type="Proteomes" id="UP000183769"/>
    </source>
</evidence>
<dbReference type="InterPro" id="IPR000515">
    <property type="entry name" value="MetI-like"/>
</dbReference>
<dbReference type="OrthoDB" id="312811at2157"/>
<keyword evidence="2 7" id="KW-0813">Transport</keyword>
<feature type="transmembrane region" description="Helical" evidence="7">
    <location>
        <begin position="271"/>
        <end position="291"/>
    </location>
</feature>
<dbReference type="EMBL" id="FOXI01000011">
    <property type="protein sequence ID" value="SFP88789.1"/>
    <property type="molecule type" value="Genomic_DNA"/>
</dbReference>
<dbReference type="GO" id="GO:0055085">
    <property type="term" value="P:transmembrane transport"/>
    <property type="evidence" value="ECO:0007669"/>
    <property type="project" value="InterPro"/>
</dbReference>
<dbReference type="Proteomes" id="UP000183769">
    <property type="component" value="Unassembled WGS sequence"/>
</dbReference>
<dbReference type="AlphaFoldDB" id="A0A1I5U0J5"/>
<evidence type="ECO:0000256" key="2">
    <source>
        <dbReference type="ARBA" id="ARBA00022448"/>
    </source>
</evidence>
<reference evidence="10" key="1">
    <citation type="submission" date="2016-10" db="EMBL/GenBank/DDBJ databases">
        <authorList>
            <person name="Varghese N."/>
            <person name="Submissions S."/>
        </authorList>
    </citation>
    <scope>NUCLEOTIDE SEQUENCE [LARGE SCALE GENOMIC DNA]</scope>
    <source>
        <strain evidence="10">CGMCC 1.10329</strain>
    </source>
</reference>
<name>A0A1I5U0J5_9EURY</name>
<dbReference type="Gene3D" id="1.10.3720.10">
    <property type="entry name" value="MetI-like"/>
    <property type="match status" value="1"/>
</dbReference>
<keyword evidence="3" id="KW-1003">Cell membrane</keyword>
<evidence type="ECO:0000256" key="5">
    <source>
        <dbReference type="ARBA" id="ARBA00022989"/>
    </source>
</evidence>
<feature type="transmembrane region" description="Helical" evidence="7">
    <location>
        <begin position="163"/>
        <end position="180"/>
    </location>
</feature>
<dbReference type="InterPro" id="IPR025966">
    <property type="entry name" value="OppC_N"/>
</dbReference>
<evidence type="ECO:0000256" key="4">
    <source>
        <dbReference type="ARBA" id="ARBA00022692"/>
    </source>
</evidence>
<dbReference type="RefSeq" id="WP_074879172.1">
    <property type="nucleotide sequence ID" value="NZ_FOXI01000011.1"/>
</dbReference>
<keyword evidence="4 7" id="KW-0812">Transmembrane</keyword>
<protein>
    <submittedName>
        <fullName evidence="9">Peptide/nickel transport system permease protein</fullName>
    </submittedName>
</protein>
<dbReference type="InterPro" id="IPR050366">
    <property type="entry name" value="BP-dependent_transpt_permease"/>
</dbReference>
<dbReference type="Pfam" id="PF00528">
    <property type="entry name" value="BPD_transp_1"/>
    <property type="match status" value="1"/>
</dbReference>
<dbReference type="PANTHER" id="PTHR43386">
    <property type="entry name" value="OLIGOPEPTIDE TRANSPORT SYSTEM PERMEASE PROTEIN APPC"/>
    <property type="match status" value="1"/>
</dbReference>
<accession>A0A1I5U0J5</accession>
<dbReference type="InterPro" id="IPR035906">
    <property type="entry name" value="MetI-like_sf"/>
</dbReference>
<comment type="similarity">
    <text evidence="7">Belongs to the binding-protein-dependent transport system permease family.</text>
</comment>
<keyword evidence="10" id="KW-1185">Reference proteome</keyword>
<feature type="transmembrane region" description="Helical" evidence="7">
    <location>
        <begin position="104"/>
        <end position="129"/>
    </location>
</feature>
<dbReference type="CDD" id="cd06261">
    <property type="entry name" value="TM_PBP2"/>
    <property type="match status" value="1"/>
</dbReference>
<proteinExistence type="inferred from homology"/>
<evidence type="ECO:0000259" key="8">
    <source>
        <dbReference type="PROSITE" id="PS50928"/>
    </source>
</evidence>
<gene>
    <name evidence="9" type="ORF">SAMN05216277_11149</name>
</gene>
<dbReference type="Pfam" id="PF12911">
    <property type="entry name" value="OppC_N"/>
    <property type="match status" value="1"/>
</dbReference>
<feature type="transmembrane region" description="Helical" evidence="7">
    <location>
        <begin position="38"/>
        <end position="57"/>
    </location>
</feature>
<comment type="subcellular location">
    <subcellularLocation>
        <location evidence="1 7">Cell membrane</location>
        <topology evidence="1 7">Multi-pass membrane protein</topology>
    </subcellularLocation>
</comment>
<sequence>MSTIPIDGDTRAGSLLDSLSELAMRPYRILRGNRMGEVGLVILLGLLVLAMIGPAIAPYDPATKDINEDGTLASNEGPSAEHPLGTTRYGRDVLSQLLVGTRSALLVGFLTATIVVVTGTTVGLTAGYYGGWVDSILMRITDIVYGIPILPFAIIVLTMLERSIFWIIFMLGLIYWRNCARIIRSEVLSLKENEFVQSAETTGASAPRIIVKQLLPNVLPISFLYFAFATGWSIVTAASIAFLGFGDPTRVSWGRMMFAAWNTNSVLQQPLWVAMPGLMIILTVASVYFIGRTYEQVANPRLQGDS</sequence>